<comment type="caution">
    <text evidence="8">The sequence shown here is derived from an EMBL/GenBank/DDBJ whole genome shotgun (WGS) entry which is preliminary data.</text>
</comment>
<evidence type="ECO:0000313" key="9">
    <source>
        <dbReference type="Proteomes" id="UP001054889"/>
    </source>
</evidence>
<dbReference type="InterPro" id="IPR036514">
    <property type="entry name" value="SGNH_hydro_sf"/>
</dbReference>
<evidence type="ECO:0000313" key="8">
    <source>
        <dbReference type="EMBL" id="GJN22175.1"/>
    </source>
</evidence>
<evidence type="ECO:0000256" key="3">
    <source>
        <dbReference type="ARBA" id="ARBA00022525"/>
    </source>
</evidence>
<keyword evidence="3" id="KW-0964">Secreted</keyword>
<comment type="similarity">
    <text evidence="2">Belongs to the 'GDSL' lipolytic enzyme family.</text>
</comment>
<keyword evidence="7" id="KW-0443">Lipid metabolism</keyword>
<accession>A0AAV5EHS7</accession>
<name>A0AAV5EHS7_ELECO</name>
<evidence type="ECO:0000256" key="4">
    <source>
        <dbReference type="ARBA" id="ARBA00022729"/>
    </source>
</evidence>
<evidence type="ECO:0000256" key="7">
    <source>
        <dbReference type="ARBA" id="ARBA00023098"/>
    </source>
</evidence>
<dbReference type="GO" id="GO:0016787">
    <property type="term" value="F:hydrolase activity"/>
    <property type="evidence" value="ECO:0007669"/>
    <property type="project" value="UniProtKB-KW"/>
</dbReference>
<evidence type="ECO:0000256" key="6">
    <source>
        <dbReference type="ARBA" id="ARBA00022963"/>
    </source>
</evidence>
<keyword evidence="9" id="KW-1185">Reference proteome</keyword>
<keyword evidence="4" id="KW-0732">Signal</keyword>
<dbReference type="InterPro" id="IPR051238">
    <property type="entry name" value="GDSL_esterase/lipase"/>
</dbReference>
<dbReference type="Proteomes" id="UP001054889">
    <property type="component" value="Unassembled WGS sequence"/>
</dbReference>
<evidence type="ECO:0000256" key="2">
    <source>
        <dbReference type="ARBA" id="ARBA00008668"/>
    </source>
</evidence>
<protein>
    <recommendedName>
        <fullName evidence="10">GDSL esterase/lipase</fullName>
    </recommendedName>
</protein>
<reference evidence="8" key="2">
    <citation type="submission" date="2021-12" db="EMBL/GenBank/DDBJ databases">
        <title>Resequencing data analysis of finger millet.</title>
        <authorList>
            <person name="Hatakeyama M."/>
            <person name="Aluri S."/>
            <person name="Balachadran M.T."/>
            <person name="Sivarajan S.R."/>
            <person name="Poveda L."/>
            <person name="Shimizu-Inatsugi R."/>
            <person name="Schlapbach R."/>
            <person name="Sreeman S.M."/>
            <person name="Shimizu K.K."/>
        </authorList>
    </citation>
    <scope>NUCLEOTIDE SEQUENCE</scope>
</reference>
<dbReference type="AlphaFoldDB" id="A0AAV5EHS7"/>
<dbReference type="GO" id="GO:0005576">
    <property type="term" value="C:extracellular region"/>
    <property type="evidence" value="ECO:0007669"/>
    <property type="project" value="UniProtKB-SubCell"/>
</dbReference>
<dbReference type="PANTHER" id="PTHR45650">
    <property type="entry name" value="GDSL-LIKE LIPASE/ACYLHYDROLASE-RELATED"/>
    <property type="match status" value="1"/>
</dbReference>
<evidence type="ECO:0008006" key="10">
    <source>
        <dbReference type="Google" id="ProtNLM"/>
    </source>
</evidence>
<keyword evidence="5" id="KW-0378">Hydrolase</keyword>
<gene>
    <name evidence="8" type="primary">gb09718</name>
    <name evidence="8" type="ORF">PR202_gb09718</name>
</gene>
<evidence type="ECO:0000256" key="1">
    <source>
        <dbReference type="ARBA" id="ARBA00004613"/>
    </source>
</evidence>
<proteinExistence type="inferred from homology"/>
<organism evidence="8 9">
    <name type="scientific">Eleusine coracana subsp. coracana</name>
    <dbReference type="NCBI Taxonomy" id="191504"/>
    <lineage>
        <taxon>Eukaryota</taxon>
        <taxon>Viridiplantae</taxon>
        <taxon>Streptophyta</taxon>
        <taxon>Embryophyta</taxon>
        <taxon>Tracheophyta</taxon>
        <taxon>Spermatophyta</taxon>
        <taxon>Magnoliopsida</taxon>
        <taxon>Liliopsida</taxon>
        <taxon>Poales</taxon>
        <taxon>Poaceae</taxon>
        <taxon>PACMAD clade</taxon>
        <taxon>Chloridoideae</taxon>
        <taxon>Cynodonteae</taxon>
        <taxon>Eleusininae</taxon>
        <taxon>Eleusine</taxon>
    </lineage>
</organism>
<dbReference type="Gene3D" id="3.40.50.1110">
    <property type="entry name" value="SGNH hydrolase"/>
    <property type="match status" value="1"/>
</dbReference>
<comment type="subcellular location">
    <subcellularLocation>
        <location evidence="1">Secreted</location>
    </subcellularLocation>
</comment>
<keyword evidence="6" id="KW-0442">Lipid degradation</keyword>
<dbReference type="GO" id="GO:0016042">
    <property type="term" value="P:lipid catabolic process"/>
    <property type="evidence" value="ECO:0007669"/>
    <property type="project" value="UniProtKB-KW"/>
</dbReference>
<dbReference type="EMBL" id="BQKI01000075">
    <property type="protein sequence ID" value="GJN22175.1"/>
    <property type="molecule type" value="Genomic_DNA"/>
</dbReference>
<sequence length="102" mass="11445">MTYVFGDSMSDVGNNNYLQMSLAKSNYPWYGIDYPSGEATGRFTNGKTIGDYMGSNDYINNFLQPFMADGTTYTHDQFVRLLIATLDRQLKARTHSTAICSS</sequence>
<reference evidence="8" key="1">
    <citation type="journal article" date="2018" name="DNA Res.">
        <title>Multiple hybrid de novo genome assembly of finger millet, an orphan allotetraploid crop.</title>
        <authorList>
            <person name="Hatakeyama M."/>
            <person name="Aluri S."/>
            <person name="Balachadran M.T."/>
            <person name="Sivarajan S.R."/>
            <person name="Patrignani A."/>
            <person name="Gruter S."/>
            <person name="Poveda L."/>
            <person name="Shimizu-Inatsugi R."/>
            <person name="Baeten J."/>
            <person name="Francoijs K.J."/>
            <person name="Nataraja K.N."/>
            <person name="Reddy Y.A.N."/>
            <person name="Phadnis S."/>
            <person name="Ravikumar R.L."/>
            <person name="Schlapbach R."/>
            <person name="Sreeman S.M."/>
            <person name="Shimizu K.K."/>
        </authorList>
    </citation>
    <scope>NUCLEOTIDE SEQUENCE</scope>
</reference>
<evidence type="ECO:0000256" key="5">
    <source>
        <dbReference type="ARBA" id="ARBA00022801"/>
    </source>
</evidence>
<dbReference type="PANTHER" id="PTHR45650:SF16">
    <property type="entry name" value="OS02G0732800 PROTEIN"/>
    <property type="match status" value="1"/>
</dbReference>